<organism evidence="5 6">
    <name type="scientific">Blattamonas nauphoetae</name>
    <dbReference type="NCBI Taxonomy" id="2049346"/>
    <lineage>
        <taxon>Eukaryota</taxon>
        <taxon>Metamonada</taxon>
        <taxon>Preaxostyla</taxon>
        <taxon>Oxymonadida</taxon>
        <taxon>Blattamonas</taxon>
    </lineage>
</organism>
<dbReference type="PANTHER" id="PTHR45697">
    <property type="entry name" value="ADP-RIBOSYLATION FACTOR-LIKE PROTEIN 2-RELATED"/>
    <property type="match status" value="1"/>
</dbReference>
<gene>
    <name evidence="5" type="ORF">BLNAU_15414</name>
</gene>
<evidence type="ECO:0000256" key="2">
    <source>
        <dbReference type="ARBA" id="ARBA00023134"/>
    </source>
</evidence>
<keyword evidence="6" id="KW-1185">Reference proteome</keyword>
<feature type="chain" id="PRO_5046462042" evidence="4">
    <location>
        <begin position="18"/>
        <end position="178"/>
    </location>
</feature>
<dbReference type="Pfam" id="PF00025">
    <property type="entry name" value="Arf"/>
    <property type="match status" value="1"/>
</dbReference>
<keyword evidence="4" id="KW-0732">Signal</keyword>
<reference evidence="5 6" key="1">
    <citation type="journal article" date="2022" name="bioRxiv">
        <title>Genomics of Preaxostyla Flagellates Illuminates Evolutionary Transitions and the Path Towards Mitochondrial Loss.</title>
        <authorList>
            <person name="Novak L.V.F."/>
            <person name="Treitli S.C."/>
            <person name="Pyrih J."/>
            <person name="Halakuc P."/>
            <person name="Pipaliya S.V."/>
            <person name="Vacek V."/>
            <person name="Brzon O."/>
            <person name="Soukal P."/>
            <person name="Eme L."/>
            <person name="Dacks J.B."/>
            <person name="Karnkowska A."/>
            <person name="Elias M."/>
            <person name="Hampl V."/>
        </authorList>
    </citation>
    <scope>NUCLEOTIDE SEQUENCE [LARGE SCALE GENOMIC DNA]</scope>
    <source>
        <strain evidence="5">NAU3</strain>
        <tissue evidence="5">Gut</tissue>
    </source>
</reference>
<protein>
    <submittedName>
        <fullName evidence="5">ADP-ribosylation factor</fullName>
    </submittedName>
</protein>
<keyword evidence="2 3" id="KW-0342">GTP-binding</keyword>
<evidence type="ECO:0000256" key="4">
    <source>
        <dbReference type="SAM" id="SignalP"/>
    </source>
</evidence>
<keyword evidence="1 3" id="KW-0547">Nucleotide-binding</keyword>
<dbReference type="SUPFAM" id="SSF52540">
    <property type="entry name" value="P-loop containing nucleoside triphosphate hydrolases"/>
    <property type="match status" value="1"/>
</dbReference>
<evidence type="ECO:0000256" key="1">
    <source>
        <dbReference type="ARBA" id="ARBA00022741"/>
    </source>
</evidence>
<name>A0ABQ9XB12_9EUKA</name>
<sequence>MGFFSTLFGMFSSKKAALRLLFLGLDNAGKTTILNAMVDLPLDNISPTQGFNMKTVKHEKYELNCWDLGGQRAIRPFWQNYFGQTDGIVFVIDAADEARMEECGLELQKLLEEEKLSGLPLLVFANKMDLPSAMEAGEVADCMELYTIRDRPWHIQACSAMKNQGLREGIEWMVKQVK</sequence>
<dbReference type="Gene3D" id="3.40.50.300">
    <property type="entry name" value="P-loop containing nucleotide triphosphate hydrolases"/>
    <property type="match status" value="1"/>
</dbReference>
<dbReference type="SMART" id="SM00177">
    <property type="entry name" value="ARF"/>
    <property type="match status" value="1"/>
</dbReference>
<evidence type="ECO:0000313" key="6">
    <source>
        <dbReference type="Proteomes" id="UP001281761"/>
    </source>
</evidence>
<dbReference type="InterPro" id="IPR005225">
    <property type="entry name" value="Small_GTP-bd"/>
</dbReference>
<feature type="signal peptide" evidence="4">
    <location>
        <begin position="1"/>
        <end position="17"/>
    </location>
</feature>
<comment type="caution">
    <text evidence="5">The sequence shown here is derived from an EMBL/GenBank/DDBJ whole genome shotgun (WGS) entry which is preliminary data.</text>
</comment>
<dbReference type="InterPro" id="IPR044612">
    <property type="entry name" value="ARL2/3"/>
</dbReference>
<evidence type="ECO:0000256" key="3">
    <source>
        <dbReference type="RuleBase" id="RU003925"/>
    </source>
</evidence>
<accession>A0ABQ9XB12</accession>
<dbReference type="InterPro" id="IPR027417">
    <property type="entry name" value="P-loop_NTPase"/>
</dbReference>
<dbReference type="Proteomes" id="UP001281761">
    <property type="component" value="Unassembled WGS sequence"/>
</dbReference>
<dbReference type="SMART" id="SM00178">
    <property type="entry name" value="SAR"/>
    <property type="match status" value="1"/>
</dbReference>
<evidence type="ECO:0000313" key="5">
    <source>
        <dbReference type="EMBL" id="KAK2949663.1"/>
    </source>
</evidence>
<comment type="similarity">
    <text evidence="3">Belongs to the small GTPase superfamily. Arf family.</text>
</comment>
<dbReference type="PRINTS" id="PR00328">
    <property type="entry name" value="SAR1GTPBP"/>
</dbReference>
<dbReference type="PROSITE" id="PS51417">
    <property type="entry name" value="ARF"/>
    <property type="match status" value="1"/>
</dbReference>
<dbReference type="InterPro" id="IPR006689">
    <property type="entry name" value="Small_GTPase_ARF/SAR"/>
</dbReference>
<dbReference type="EMBL" id="JARBJD010000152">
    <property type="protein sequence ID" value="KAK2949663.1"/>
    <property type="molecule type" value="Genomic_DNA"/>
</dbReference>
<dbReference type="NCBIfam" id="TIGR00231">
    <property type="entry name" value="small_GTP"/>
    <property type="match status" value="1"/>
</dbReference>
<proteinExistence type="inferred from homology"/>